<dbReference type="RefSeq" id="WP_279295184.1">
    <property type="nucleotide sequence ID" value="NZ_JAOTIF010000001.1"/>
</dbReference>
<evidence type="ECO:0000259" key="3">
    <source>
        <dbReference type="Pfam" id="PF13600"/>
    </source>
</evidence>
<dbReference type="Gene3D" id="2.60.40.1120">
    <property type="entry name" value="Carboxypeptidase-like, regulatory domain"/>
    <property type="match status" value="1"/>
</dbReference>
<name>A0A9X2XN84_9BACT</name>
<dbReference type="InterPro" id="IPR011935">
    <property type="entry name" value="CHP02231"/>
</dbReference>
<reference evidence="4" key="2">
    <citation type="submission" date="2023-04" db="EMBL/GenBank/DDBJ databases">
        <title>Paracnuella aquatica gen. nov., sp. nov., a member of the family Chitinophagaceae isolated from a hot spring.</title>
        <authorList>
            <person name="Wang C."/>
        </authorList>
    </citation>
    <scope>NUCLEOTIDE SEQUENCE</scope>
    <source>
        <strain evidence="4">LB-8</strain>
    </source>
</reference>
<keyword evidence="1" id="KW-0732">Signal</keyword>
<dbReference type="AlphaFoldDB" id="A0A9X2XN84"/>
<feature type="domain" description="DUF4139" evidence="2">
    <location>
        <begin position="215"/>
        <end position="616"/>
    </location>
</feature>
<organism evidence="4 5">
    <name type="scientific">Paraflavisolibacter caeni</name>
    <dbReference type="NCBI Taxonomy" id="2982496"/>
    <lineage>
        <taxon>Bacteria</taxon>
        <taxon>Pseudomonadati</taxon>
        <taxon>Bacteroidota</taxon>
        <taxon>Chitinophagia</taxon>
        <taxon>Chitinophagales</taxon>
        <taxon>Chitinophagaceae</taxon>
        <taxon>Paraflavisolibacter</taxon>
    </lineage>
</organism>
<feature type="domain" description="DUF4140" evidence="3">
    <location>
        <begin position="32"/>
        <end position="127"/>
    </location>
</feature>
<dbReference type="EMBL" id="JAOTIF010000001">
    <property type="protein sequence ID" value="MCU7547739.1"/>
    <property type="molecule type" value="Genomic_DNA"/>
</dbReference>
<accession>A0A9X2XN84</accession>
<dbReference type="InterPro" id="IPR008969">
    <property type="entry name" value="CarboxyPept-like_regulatory"/>
</dbReference>
<dbReference type="PANTHER" id="PTHR31005:SF8">
    <property type="entry name" value="DUF4139 DOMAIN-CONTAINING PROTEIN"/>
    <property type="match status" value="1"/>
</dbReference>
<feature type="chain" id="PRO_5040773542" evidence="1">
    <location>
        <begin position="19"/>
        <end position="623"/>
    </location>
</feature>
<comment type="caution">
    <text evidence="4">The sequence shown here is derived from an EMBL/GenBank/DDBJ whole genome shotgun (WGS) entry which is preliminary data.</text>
</comment>
<protein>
    <submittedName>
        <fullName evidence="4">Mucoidy inhibitor MuiA family protein</fullName>
    </submittedName>
</protein>
<dbReference type="Pfam" id="PF13715">
    <property type="entry name" value="CarbopepD_reg_2"/>
    <property type="match status" value="1"/>
</dbReference>
<evidence type="ECO:0000313" key="5">
    <source>
        <dbReference type="Proteomes" id="UP001155483"/>
    </source>
</evidence>
<dbReference type="PANTHER" id="PTHR31005">
    <property type="entry name" value="DUF4139 DOMAIN-CONTAINING PROTEIN"/>
    <property type="match status" value="1"/>
</dbReference>
<evidence type="ECO:0000256" key="1">
    <source>
        <dbReference type="SAM" id="SignalP"/>
    </source>
</evidence>
<sequence length="623" mass="69443">MRPSLFFFCMLLVCQSFAQNRKLNAETSVQNVTIFSSGAQVVRTSGVAILPGRTEVIFSGLSNQLEQQSVQLKADANITLLSVQTTKDFLSQRKIEQDERELLEKRNSLKEKIELDNKLFEVYKNEEAMLVKNQSIGGQTGVKTTELKEALDLQRLRLTEVYQKQLEIQKRLQAQQADFERMRAQLAEISRKKDSVNYVVTALIDSKESRNVKFSLLYTVRDAGWYPTYDVRVNDIAQPLSVLMNANVFQRSGETWKDVELLLSTGNPGDNATPSALQAWMLNFYDPSITWLRTKGQQPGTASGRVVNERGEPVVGASVTIRGTATSTTADANGYFKLQSFPQNSIAVISSVGYQSRQIQLKPGYFTIQLKEASHSLDDVVVVGYGAPALEGRVAGIDASRTSKQVKQEAIQTVDVSTQYQPTTVVYKIDEKYTLETDGKTTTIGIKSVSIPTLYEYYSAPKLDPAAYLTAKVVNWQDYDLQSGEASLYFEGTFLGKSYIDLAEISDTLSIALGKDNNVKVSRRLVKEMSSKSLIGGNRTESRKYETTIRNTKKIPVNIIVQDGLPVSVNKEIDVDATHAPDAKVDKETGIATWKFTLPPATEKKLSIDYTVKYPKDKKVIVE</sequence>
<evidence type="ECO:0000259" key="2">
    <source>
        <dbReference type="Pfam" id="PF13598"/>
    </source>
</evidence>
<keyword evidence="5" id="KW-1185">Reference proteome</keyword>
<feature type="signal peptide" evidence="1">
    <location>
        <begin position="1"/>
        <end position="18"/>
    </location>
</feature>
<evidence type="ECO:0000313" key="4">
    <source>
        <dbReference type="EMBL" id="MCU7547739.1"/>
    </source>
</evidence>
<dbReference type="Pfam" id="PF13598">
    <property type="entry name" value="DUF4139"/>
    <property type="match status" value="1"/>
</dbReference>
<dbReference type="SUPFAM" id="SSF49464">
    <property type="entry name" value="Carboxypeptidase regulatory domain-like"/>
    <property type="match status" value="1"/>
</dbReference>
<reference evidence="4" key="1">
    <citation type="submission" date="2022-09" db="EMBL/GenBank/DDBJ databases">
        <authorList>
            <person name="Yuan C."/>
            <person name="Ke Z."/>
        </authorList>
    </citation>
    <scope>NUCLEOTIDE SEQUENCE</scope>
    <source>
        <strain evidence="4">LB-8</strain>
    </source>
</reference>
<dbReference type="InterPro" id="IPR025554">
    <property type="entry name" value="DUF4140"/>
</dbReference>
<proteinExistence type="predicted"/>
<dbReference type="InterPro" id="IPR037291">
    <property type="entry name" value="DUF4139"/>
</dbReference>
<dbReference type="NCBIfam" id="TIGR02231">
    <property type="entry name" value="mucoidy inhibitor MuiA family protein"/>
    <property type="match status" value="2"/>
</dbReference>
<gene>
    <name evidence="4" type="ORF">OCK74_01375</name>
</gene>
<dbReference type="Pfam" id="PF13600">
    <property type="entry name" value="DUF4140"/>
    <property type="match status" value="1"/>
</dbReference>
<dbReference type="Proteomes" id="UP001155483">
    <property type="component" value="Unassembled WGS sequence"/>
</dbReference>